<feature type="region of interest" description="Disordered" evidence="1">
    <location>
        <begin position="197"/>
        <end position="217"/>
    </location>
</feature>
<feature type="compositionally biased region" description="Low complexity" evidence="1">
    <location>
        <begin position="200"/>
        <end position="214"/>
    </location>
</feature>
<dbReference type="Proteomes" id="UP000030816">
    <property type="component" value="Unassembled WGS sequence"/>
</dbReference>
<evidence type="ECO:0000313" key="3">
    <source>
        <dbReference type="Proteomes" id="UP000030816"/>
    </source>
</evidence>
<proteinExistence type="predicted"/>
<keyword evidence="3" id="KW-1185">Reference proteome</keyword>
<dbReference type="HOGENOM" id="CLU_780938_0_0_1"/>
<accession>A0A0B2WMF9</accession>
<dbReference type="EMBL" id="AZHE01000029">
    <property type="protein sequence ID" value="KHN94859.1"/>
    <property type="molecule type" value="Genomic_DNA"/>
</dbReference>
<sequence length="339" mass="35894">MASVDAAGRERFDAAEIMVQEMDAQTVEVLELSRVSSQEVQGVRSTGLNYSMGVSRKYPGRSSMASPVLASPPLYTPSMMSSVGHDSLGDQGDMAYGCGPKQYQQVHEWTNGYGDDQSMDFETTHQGPPGHDHPYMMGQYRPATNSMVVRANGMVYMDTCGGYGYGNASGRHASAGDVGYSFDSAIPCYPESTAGNGEKVVPLSSSRSRPGSVSAMGRRTSAVSSAAEHSGLMDISGSNYHGYDGGVLASYHGGSMDRGADMYTTAPPVDEFGQAASLRSHLSGYPYRYTDTTSEGGTVAALDDQQYLVQGRGPYLGSISPTENDPIHCRGNASAGLHS</sequence>
<evidence type="ECO:0000313" key="2">
    <source>
        <dbReference type="EMBL" id="KHN94859.1"/>
    </source>
</evidence>
<reference evidence="2 3" key="1">
    <citation type="journal article" date="2014" name="Proc. Natl. Acad. Sci. U.S.A.">
        <title>Trajectory and genomic determinants of fungal-pathogen speciation and host adaptation.</title>
        <authorList>
            <person name="Hu X."/>
            <person name="Xiao G."/>
            <person name="Zheng P."/>
            <person name="Shang Y."/>
            <person name="Su Y."/>
            <person name="Zhang X."/>
            <person name="Liu X."/>
            <person name="Zhan S."/>
            <person name="St Leger R.J."/>
            <person name="Wang C."/>
        </authorList>
    </citation>
    <scope>NUCLEOTIDE SEQUENCE [LARGE SCALE GENOMIC DNA]</scope>
    <source>
        <strain evidence="2 3">ARSEF 1941</strain>
    </source>
</reference>
<protein>
    <submittedName>
        <fullName evidence="2">Uncharacterized protein</fullName>
    </submittedName>
</protein>
<dbReference type="AlphaFoldDB" id="A0A0B2WMF9"/>
<dbReference type="OrthoDB" id="5394557at2759"/>
<evidence type="ECO:0000256" key="1">
    <source>
        <dbReference type="SAM" id="MobiDB-lite"/>
    </source>
</evidence>
<dbReference type="GeneID" id="63741733"/>
<organism evidence="2 3">
    <name type="scientific">Metarhizium album (strain ARSEF 1941)</name>
    <dbReference type="NCBI Taxonomy" id="1081103"/>
    <lineage>
        <taxon>Eukaryota</taxon>
        <taxon>Fungi</taxon>
        <taxon>Dikarya</taxon>
        <taxon>Ascomycota</taxon>
        <taxon>Pezizomycotina</taxon>
        <taxon>Sordariomycetes</taxon>
        <taxon>Hypocreomycetidae</taxon>
        <taxon>Hypocreales</taxon>
        <taxon>Clavicipitaceae</taxon>
        <taxon>Metarhizium</taxon>
    </lineage>
</organism>
<comment type="caution">
    <text evidence="2">The sequence shown here is derived from an EMBL/GenBank/DDBJ whole genome shotgun (WGS) entry which is preliminary data.</text>
</comment>
<gene>
    <name evidence="2" type="ORF">MAM_07278</name>
</gene>
<name>A0A0B2WMF9_METAS</name>
<dbReference type="STRING" id="1081103.A0A0B2WMF9"/>
<dbReference type="RefSeq" id="XP_040675925.1">
    <property type="nucleotide sequence ID" value="XM_040826076.1"/>
</dbReference>